<sequence length="443" mass="47168">MSPKSLMPNGFDPAVVDDLAPELRSIVARRRDVLGPSLKLFYRKPVEVARASGVHLYDSQGNAYLDVYNNVPCVGHCHPHVVEAIAKQAATLNSNTRYLTTQVLDYSERILGTHADGLDKIMYACSGSEANDLALRVARYATGNDAVIVTSNAYHGITATIAEISPSLGDKVPLGSRTVRIAAPACVAGGDVHEAGRRFAADVENAVAHLERHGMRLAALIVDPLFASDGLAPQPAGFLAPAVDVVHRAGGLFIADEVQSGFARSGDAMWGYQRHGITPDIVTMGKPMGNGLPISAVVAHGAHLERFGKDIRYFNTFAGNSVCIAAAAATLDVLEREELLANAATVGAVMCEGLAELCTRYPFLTEARHAGLFLAADLVDPETGAPDDELALAVVNGLRDRRILVSTSGPDENVLKVRPPLVFTADNAEFFIAELDQVLRELS</sequence>
<dbReference type="Pfam" id="PF00202">
    <property type="entry name" value="Aminotran_3"/>
    <property type="match status" value="1"/>
</dbReference>
<accession>A0A6S6P4G7</accession>
<evidence type="ECO:0000313" key="5">
    <source>
        <dbReference type="Proteomes" id="UP000515734"/>
    </source>
</evidence>
<dbReference type="GO" id="GO:0030170">
    <property type="term" value="F:pyridoxal phosphate binding"/>
    <property type="evidence" value="ECO:0007669"/>
    <property type="project" value="InterPro"/>
</dbReference>
<protein>
    <submittedName>
        <fullName evidence="4">Aspartate aminotransferase family protein</fullName>
    </submittedName>
</protein>
<dbReference type="InterPro" id="IPR049704">
    <property type="entry name" value="Aminotrans_3_PPA_site"/>
</dbReference>
<keyword evidence="2 3" id="KW-0663">Pyridoxal phosphate</keyword>
<proteinExistence type="inferred from homology"/>
<evidence type="ECO:0000256" key="3">
    <source>
        <dbReference type="RuleBase" id="RU003560"/>
    </source>
</evidence>
<evidence type="ECO:0000256" key="1">
    <source>
        <dbReference type="ARBA" id="ARBA00008954"/>
    </source>
</evidence>
<reference evidence="4 5" key="1">
    <citation type="submission" date="2020-07" db="EMBL/GenBank/DDBJ databases">
        <title>Complete genome sequence of Mycolicibacterium litorale like strain isolated from cardiac implantable electronic device infection.</title>
        <authorList>
            <person name="Fukano H."/>
            <person name="Miyama H."/>
            <person name="Hoshino Y."/>
        </authorList>
    </citation>
    <scope>NUCLEOTIDE SEQUENCE [LARGE SCALE GENOMIC DNA]</scope>
    <source>
        <strain evidence="4 5">NIIDNTM18</strain>
    </source>
</reference>
<dbReference type="PIRSF" id="PIRSF000521">
    <property type="entry name" value="Transaminase_4ab_Lys_Orn"/>
    <property type="match status" value="1"/>
</dbReference>
<evidence type="ECO:0000313" key="4">
    <source>
        <dbReference type="EMBL" id="BCI52287.1"/>
    </source>
</evidence>
<dbReference type="CDD" id="cd00610">
    <property type="entry name" value="OAT_like"/>
    <property type="match status" value="1"/>
</dbReference>
<dbReference type="EMBL" id="AP023287">
    <property type="protein sequence ID" value="BCI52287.1"/>
    <property type="molecule type" value="Genomic_DNA"/>
</dbReference>
<dbReference type="InterPro" id="IPR005814">
    <property type="entry name" value="Aminotrans_3"/>
</dbReference>
<evidence type="ECO:0000256" key="2">
    <source>
        <dbReference type="ARBA" id="ARBA00022898"/>
    </source>
</evidence>
<dbReference type="Proteomes" id="UP000515734">
    <property type="component" value="Chromosome"/>
</dbReference>
<dbReference type="Gene3D" id="3.40.640.10">
    <property type="entry name" value="Type I PLP-dependent aspartate aminotransferase-like (Major domain)"/>
    <property type="match status" value="1"/>
</dbReference>
<dbReference type="PANTHER" id="PTHR45688:SF13">
    <property type="entry name" value="ALANINE--GLYOXYLATE AMINOTRANSFERASE 2-LIKE"/>
    <property type="match status" value="1"/>
</dbReference>
<dbReference type="RefSeq" id="WP_197973380.1">
    <property type="nucleotide sequence ID" value="NZ_AP023287.1"/>
</dbReference>
<dbReference type="SUPFAM" id="SSF53383">
    <property type="entry name" value="PLP-dependent transferases"/>
    <property type="match status" value="1"/>
</dbReference>
<dbReference type="AlphaFoldDB" id="A0A6S6P4G7"/>
<keyword evidence="4" id="KW-0808">Transferase</keyword>
<gene>
    <name evidence="4" type="ORF">NIIDNTM18_15650</name>
</gene>
<dbReference type="Gene3D" id="3.90.1150.10">
    <property type="entry name" value="Aspartate Aminotransferase, domain 1"/>
    <property type="match status" value="1"/>
</dbReference>
<dbReference type="PROSITE" id="PS00600">
    <property type="entry name" value="AA_TRANSFER_CLASS_3"/>
    <property type="match status" value="1"/>
</dbReference>
<dbReference type="InterPro" id="IPR015424">
    <property type="entry name" value="PyrdxlP-dep_Trfase"/>
</dbReference>
<keyword evidence="4" id="KW-0032">Aminotransferase</keyword>
<comment type="similarity">
    <text evidence="1 3">Belongs to the class-III pyridoxal-phosphate-dependent aminotransferase family.</text>
</comment>
<dbReference type="InterPro" id="IPR015422">
    <property type="entry name" value="PyrdxlP-dep_Trfase_small"/>
</dbReference>
<dbReference type="GO" id="GO:0008483">
    <property type="term" value="F:transaminase activity"/>
    <property type="evidence" value="ECO:0007669"/>
    <property type="project" value="UniProtKB-KW"/>
</dbReference>
<dbReference type="InterPro" id="IPR015421">
    <property type="entry name" value="PyrdxlP-dep_Trfase_major"/>
</dbReference>
<name>A0A6S6P4G7_9MYCO</name>
<dbReference type="PANTHER" id="PTHR45688">
    <property type="match status" value="1"/>
</dbReference>
<organism evidence="4 5">
    <name type="scientific">Mycolicibacterium litorale</name>
    <dbReference type="NCBI Taxonomy" id="758802"/>
    <lineage>
        <taxon>Bacteria</taxon>
        <taxon>Bacillati</taxon>
        <taxon>Actinomycetota</taxon>
        <taxon>Actinomycetes</taxon>
        <taxon>Mycobacteriales</taxon>
        <taxon>Mycobacteriaceae</taxon>
        <taxon>Mycolicibacterium</taxon>
    </lineage>
</organism>